<sequence>NYEALSYVWGSMKSRKVVYVGSSDKKTLRVTKNLQIALQNLRYPDKERVMWIDALCIDQSNNVEKGPQVALMGHLFECASRVVVWLGPEENGSGLAMERLAHIADPKVDLPMDTAQSMAVAHLLHRKWFDRLWIRQEI</sequence>
<organism evidence="2 3">
    <name type="scientific">Cryphonectria parasitica (strain ATCC 38755 / EP155)</name>
    <dbReference type="NCBI Taxonomy" id="660469"/>
    <lineage>
        <taxon>Eukaryota</taxon>
        <taxon>Fungi</taxon>
        <taxon>Dikarya</taxon>
        <taxon>Ascomycota</taxon>
        <taxon>Pezizomycotina</taxon>
        <taxon>Sordariomycetes</taxon>
        <taxon>Sordariomycetidae</taxon>
        <taxon>Diaporthales</taxon>
        <taxon>Cryphonectriaceae</taxon>
        <taxon>Cryphonectria-Endothia species complex</taxon>
        <taxon>Cryphonectria</taxon>
    </lineage>
</organism>
<dbReference type="GeneID" id="63833328"/>
<dbReference type="InterPro" id="IPR010730">
    <property type="entry name" value="HET"/>
</dbReference>
<dbReference type="Proteomes" id="UP000803844">
    <property type="component" value="Unassembled WGS sequence"/>
</dbReference>
<protein>
    <submittedName>
        <fullName evidence="2">Heterokaryon incompatibility</fullName>
    </submittedName>
</protein>
<proteinExistence type="predicted"/>
<feature type="non-terminal residue" evidence="2">
    <location>
        <position position="1"/>
    </location>
</feature>
<dbReference type="PANTHER" id="PTHR24148">
    <property type="entry name" value="ANKYRIN REPEAT DOMAIN-CONTAINING PROTEIN 39 HOMOLOG-RELATED"/>
    <property type="match status" value="1"/>
</dbReference>
<feature type="non-terminal residue" evidence="2">
    <location>
        <position position="138"/>
    </location>
</feature>
<comment type="caution">
    <text evidence="2">The sequence shown here is derived from an EMBL/GenBank/DDBJ whole genome shotgun (WGS) entry which is preliminary data.</text>
</comment>
<dbReference type="AlphaFoldDB" id="A0A9P4YA90"/>
<dbReference type="OrthoDB" id="2288928at2759"/>
<reference evidence="2" key="1">
    <citation type="journal article" date="2020" name="Phytopathology">
        <title>Genome sequence of the chestnut blight fungus Cryphonectria parasitica EP155: A fundamental resource for an archetypical invasive plant pathogen.</title>
        <authorList>
            <person name="Crouch J.A."/>
            <person name="Dawe A."/>
            <person name="Aerts A."/>
            <person name="Barry K."/>
            <person name="Churchill A.C.L."/>
            <person name="Grimwood J."/>
            <person name="Hillman B."/>
            <person name="Milgroom M.G."/>
            <person name="Pangilinan J."/>
            <person name="Smith M."/>
            <person name="Salamov A."/>
            <person name="Schmutz J."/>
            <person name="Yadav J."/>
            <person name="Grigoriev I.V."/>
            <person name="Nuss D."/>
        </authorList>
    </citation>
    <scope>NUCLEOTIDE SEQUENCE</scope>
    <source>
        <strain evidence="2">EP155</strain>
    </source>
</reference>
<dbReference type="PANTHER" id="PTHR24148:SF64">
    <property type="entry name" value="HETEROKARYON INCOMPATIBILITY DOMAIN-CONTAINING PROTEIN"/>
    <property type="match status" value="1"/>
</dbReference>
<evidence type="ECO:0000313" key="2">
    <source>
        <dbReference type="EMBL" id="KAF3769358.1"/>
    </source>
</evidence>
<dbReference type="EMBL" id="MU032345">
    <property type="protein sequence ID" value="KAF3769358.1"/>
    <property type="molecule type" value="Genomic_DNA"/>
</dbReference>
<name>A0A9P4YA90_CRYP1</name>
<dbReference type="Pfam" id="PF06985">
    <property type="entry name" value="HET"/>
    <property type="match status" value="1"/>
</dbReference>
<keyword evidence="3" id="KW-1185">Reference proteome</keyword>
<dbReference type="RefSeq" id="XP_040780319.1">
    <property type="nucleotide sequence ID" value="XM_040916199.1"/>
</dbReference>
<accession>A0A9P4YA90</accession>
<gene>
    <name evidence="2" type="ORF">M406DRAFT_243153</name>
</gene>
<dbReference type="InterPro" id="IPR052895">
    <property type="entry name" value="HetReg/Transcr_Mod"/>
</dbReference>
<evidence type="ECO:0000313" key="3">
    <source>
        <dbReference type="Proteomes" id="UP000803844"/>
    </source>
</evidence>
<evidence type="ECO:0000259" key="1">
    <source>
        <dbReference type="Pfam" id="PF06985"/>
    </source>
</evidence>
<feature type="domain" description="Heterokaryon incompatibility" evidence="1">
    <location>
        <begin position="2"/>
        <end position="137"/>
    </location>
</feature>